<accession>Q02D52</accession>
<dbReference type="STRING" id="234267.Acid_3230"/>
<sequence length="654" mass="72024">MSTIKNSLERSHADRFSGRERELAQLATLFDPTGPIIVLLHGAGGIGKTSLVHVFERESAARERKVHLLDCRSVEPVPAGLLGMIGSSLGVELRNVSEAAAAIEALAEPVVFALDNYEALRLLDGWLRTEFLPALPTSARFIITGRSLATAPWIAAPGWADHVLSLRLGPLPEADVAAFLSRRGFTEAIQGRIARFSRGNPLALQLCTASLGDRPDALSGDLELNQVIDYLAHTCVKEIADPVMREAIEAASLVRRVTRPVLEAMLPDHSAENILASLRQLSFIEAAADGLVLHDAFRLAIEARVAAMDPVRSRRLKRAAWRSMRDQLMAAGARDTWRHTADLLFLLERPVLREAFFPSGTTLPVERARPGDRDPILEIARIHDGDSGAAIMSEWWRQAAHTFSVVRGSAADVVGFYAMARPQDVPRSLAECDPLLAVWLSYAQARGSDPQRPYLLIRCLLSRVLGERQSPEWAACVLDAKRAYLENPRAVGVLTAIREPDSIPQAVLDLGFKLEPSLTVSIGPSPIHTAVLRFGPQGPMHWMLEFVSRDLSREPVDSSKPEVELDVSRRQLVTCNSGRFHLTKLEFELMAYLSQRPGRVVTRDELLREVWKQPFGGSNVVDVVVRSLRRKLGGSAWVIGTVKGHGYQYNETGS</sequence>
<proteinExistence type="predicted"/>
<dbReference type="Gene3D" id="3.40.50.300">
    <property type="entry name" value="P-loop containing nucleotide triphosphate hydrolases"/>
    <property type="match status" value="1"/>
</dbReference>
<dbReference type="GO" id="GO:0003677">
    <property type="term" value="F:DNA binding"/>
    <property type="evidence" value="ECO:0007669"/>
    <property type="project" value="UniProtKB-UniRule"/>
</dbReference>
<dbReference type="AlphaFoldDB" id="Q02D52"/>
<name>Q02D52_SOLUE</name>
<dbReference type="SUPFAM" id="SSF46894">
    <property type="entry name" value="C-terminal effector domain of the bipartite response regulators"/>
    <property type="match status" value="1"/>
</dbReference>
<dbReference type="CDD" id="cd00383">
    <property type="entry name" value="trans_reg_C"/>
    <property type="match status" value="1"/>
</dbReference>
<reference evidence="4" key="1">
    <citation type="submission" date="2006-10" db="EMBL/GenBank/DDBJ databases">
        <title>Complete sequence of Solibacter usitatus Ellin6076.</title>
        <authorList>
            <consortium name="US DOE Joint Genome Institute"/>
            <person name="Copeland A."/>
            <person name="Lucas S."/>
            <person name="Lapidus A."/>
            <person name="Barry K."/>
            <person name="Detter J.C."/>
            <person name="Glavina del Rio T."/>
            <person name="Hammon N."/>
            <person name="Israni S."/>
            <person name="Dalin E."/>
            <person name="Tice H."/>
            <person name="Pitluck S."/>
            <person name="Thompson L.S."/>
            <person name="Brettin T."/>
            <person name="Bruce D."/>
            <person name="Han C."/>
            <person name="Tapia R."/>
            <person name="Gilna P."/>
            <person name="Schmutz J."/>
            <person name="Larimer F."/>
            <person name="Land M."/>
            <person name="Hauser L."/>
            <person name="Kyrpides N."/>
            <person name="Mikhailova N."/>
            <person name="Janssen P.H."/>
            <person name="Kuske C.R."/>
            <person name="Richardson P."/>
        </authorList>
    </citation>
    <scope>NUCLEOTIDE SEQUENCE</scope>
    <source>
        <strain evidence="4">Ellin6076</strain>
    </source>
</reference>
<dbReference type="GO" id="GO:0000160">
    <property type="term" value="P:phosphorelay signal transduction system"/>
    <property type="evidence" value="ECO:0007669"/>
    <property type="project" value="InterPro"/>
</dbReference>
<feature type="DNA-binding region" description="OmpR/PhoB-type" evidence="2">
    <location>
        <begin position="554"/>
        <end position="651"/>
    </location>
</feature>
<evidence type="ECO:0000256" key="1">
    <source>
        <dbReference type="ARBA" id="ARBA00023125"/>
    </source>
</evidence>
<dbReference type="GO" id="GO:0006355">
    <property type="term" value="P:regulation of DNA-templated transcription"/>
    <property type="evidence" value="ECO:0007669"/>
    <property type="project" value="InterPro"/>
</dbReference>
<dbReference type="SUPFAM" id="SSF52540">
    <property type="entry name" value="P-loop containing nucleoside triphosphate hydrolases"/>
    <property type="match status" value="1"/>
</dbReference>
<dbReference type="Pfam" id="PF13191">
    <property type="entry name" value="AAA_16"/>
    <property type="match status" value="1"/>
</dbReference>
<dbReference type="PROSITE" id="PS51755">
    <property type="entry name" value="OMPR_PHOB"/>
    <property type="match status" value="1"/>
</dbReference>
<dbReference type="Gene3D" id="1.10.10.10">
    <property type="entry name" value="Winged helix-like DNA-binding domain superfamily/Winged helix DNA-binding domain"/>
    <property type="match status" value="1"/>
</dbReference>
<dbReference type="Pfam" id="PF00486">
    <property type="entry name" value="Trans_reg_C"/>
    <property type="match status" value="1"/>
</dbReference>
<gene>
    <name evidence="4" type="ordered locus">Acid_3230</name>
</gene>
<keyword evidence="1 2" id="KW-0238">DNA-binding</keyword>
<dbReference type="InterPro" id="IPR001867">
    <property type="entry name" value="OmpR/PhoB-type_DNA-bd"/>
</dbReference>
<dbReference type="HOGENOM" id="CLU_025133_0_0_0"/>
<feature type="domain" description="OmpR/PhoB-type" evidence="3">
    <location>
        <begin position="554"/>
        <end position="651"/>
    </location>
</feature>
<dbReference type="eggNOG" id="COG0745">
    <property type="taxonomic scope" value="Bacteria"/>
</dbReference>
<dbReference type="InParanoid" id="Q02D52"/>
<evidence type="ECO:0000259" key="3">
    <source>
        <dbReference type="PROSITE" id="PS51755"/>
    </source>
</evidence>
<protein>
    <submittedName>
        <fullName evidence="4">Response regulator receiver protein</fullName>
    </submittedName>
</protein>
<dbReference type="InterPro" id="IPR016032">
    <property type="entry name" value="Sig_transdc_resp-reg_C-effctor"/>
</dbReference>
<dbReference type="OrthoDB" id="182489at2"/>
<dbReference type="KEGG" id="sus:Acid_3230"/>
<dbReference type="eggNOG" id="COG1672">
    <property type="taxonomic scope" value="Bacteria"/>
</dbReference>
<dbReference type="InterPro" id="IPR027417">
    <property type="entry name" value="P-loop_NTPase"/>
</dbReference>
<dbReference type="SMART" id="SM00862">
    <property type="entry name" value="Trans_reg_C"/>
    <property type="match status" value="1"/>
</dbReference>
<evidence type="ECO:0000256" key="2">
    <source>
        <dbReference type="PROSITE-ProRule" id="PRU01091"/>
    </source>
</evidence>
<dbReference type="InterPro" id="IPR036388">
    <property type="entry name" value="WH-like_DNA-bd_sf"/>
</dbReference>
<evidence type="ECO:0000313" key="4">
    <source>
        <dbReference type="EMBL" id="ABJ84207.1"/>
    </source>
</evidence>
<dbReference type="InterPro" id="IPR041664">
    <property type="entry name" value="AAA_16"/>
</dbReference>
<organism evidence="4">
    <name type="scientific">Solibacter usitatus (strain Ellin6076)</name>
    <dbReference type="NCBI Taxonomy" id="234267"/>
    <lineage>
        <taxon>Bacteria</taxon>
        <taxon>Pseudomonadati</taxon>
        <taxon>Acidobacteriota</taxon>
        <taxon>Terriglobia</taxon>
        <taxon>Bryobacterales</taxon>
        <taxon>Solibacteraceae</taxon>
        <taxon>Candidatus Solibacter</taxon>
    </lineage>
</organism>
<dbReference type="EMBL" id="CP000473">
    <property type="protein sequence ID" value="ABJ84207.1"/>
    <property type="molecule type" value="Genomic_DNA"/>
</dbReference>